<dbReference type="InterPro" id="IPR026015">
    <property type="entry name" value="ATP_synth_OSCP/delta_N_sf"/>
</dbReference>
<dbReference type="InterPro" id="IPR000711">
    <property type="entry name" value="ATPase_OSCP/dsu"/>
</dbReference>
<evidence type="ECO:0000256" key="6">
    <source>
        <dbReference type="ARBA" id="ARBA00023310"/>
    </source>
</evidence>
<keyword evidence="5 7" id="KW-0472">Membrane</keyword>
<proteinExistence type="inferred from homology"/>
<organism evidence="8 9">
    <name type="scientific">Aeoliella straminimaris</name>
    <dbReference type="NCBI Taxonomy" id="2954799"/>
    <lineage>
        <taxon>Bacteria</taxon>
        <taxon>Pseudomonadati</taxon>
        <taxon>Planctomycetota</taxon>
        <taxon>Planctomycetia</taxon>
        <taxon>Pirellulales</taxon>
        <taxon>Lacipirellulaceae</taxon>
        <taxon>Aeoliella</taxon>
    </lineage>
</organism>
<comment type="caution">
    <text evidence="8">The sequence shown here is derived from an EMBL/GenBank/DDBJ whole genome shotgun (WGS) entry which is preliminary data.</text>
</comment>
<comment type="similarity">
    <text evidence="7">Belongs to the ATPase delta chain family.</text>
</comment>
<dbReference type="GO" id="GO:0046933">
    <property type="term" value="F:proton-transporting ATP synthase activity, rotational mechanism"/>
    <property type="evidence" value="ECO:0007669"/>
    <property type="project" value="UniProtKB-UniRule"/>
</dbReference>
<dbReference type="Gene3D" id="1.10.520.20">
    <property type="entry name" value="N-terminal domain of the delta subunit of the F1F0-ATP synthase"/>
    <property type="match status" value="1"/>
</dbReference>
<keyword evidence="7" id="KW-0139">CF(1)</keyword>
<keyword evidence="3 7" id="KW-0375">Hydrogen ion transport</keyword>
<keyword evidence="2 7" id="KW-0813">Transport</keyword>
<evidence type="ECO:0000256" key="2">
    <source>
        <dbReference type="ARBA" id="ARBA00022448"/>
    </source>
</evidence>
<reference evidence="8" key="1">
    <citation type="submission" date="2022-06" db="EMBL/GenBank/DDBJ databases">
        <title>Aeoliella straminimaris, a novel planctomycete from sediments.</title>
        <authorList>
            <person name="Vitorino I.R."/>
            <person name="Lage O.M."/>
        </authorList>
    </citation>
    <scope>NUCLEOTIDE SEQUENCE</scope>
    <source>
        <strain evidence="8">ICT_H6.2</strain>
    </source>
</reference>
<evidence type="ECO:0000256" key="4">
    <source>
        <dbReference type="ARBA" id="ARBA00023065"/>
    </source>
</evidence>
<protein>
    <recommendedName>
        <fullName evidence="7">ATP synthase subunit delta</fullName>
    </recommendedName>
    <alternativeName>
        <fullName evidence="7">ATP synthase F(1) sector subunit delta</fullName>
    </alternativeName>
    <alternativeName>
        <fullName evidence="7">F-type ATPase subunit delta</fullName>
        <shortName evidence="7">F-ATPase subunit delta</shortName>
    </alternativeName>
</protein>
<dbReference type="NCBIfam" id="TIGR01145">
    <property type="entry name" value="ATP_synt_delta"/>
    <property type="match status" value="1"/>
</dbReference>
<dbReference type="RefSeq" id="WP_252856261.1">
    <property type="nucleotide sequence ID" value="NZ_JAMXLR010000095.1"/>
</dbReference>
<dbReference type="Proteomes" id="UP001155241">
    <property type="component" value="Unassembled WGS sequence"/>
</dbReference>
<keyword evidence="4 7" id="KW-0406">Ion transport</keyword>
<keyword evidence="9" id="KW-1185">Reference proteome</keyword>
<dbReference type="PRINTS" id="PR00125">
    <property type="entry name" value="ATPASEDELTA"/>
</dbReference>
<comment type="function">
    <text evidence="7">This protein is part of the stalk that links CF(0) to CF(1). It either transmits conformational changes from CF(0) to CF(1) or is implicated in proton conduction.</text>
</comment>
<evidence type="ECO:0000256" key="5">
    <source>
        <dbReference type="ARBA" id="ARBA00023136"/>
    </source>
</evidence>
<dbReference type="EMBL" id="JAMXLR010000095">
    <property type="protein sequence ID" value="MCO6048149.1"/>
    <property type="molecule type" value="Genomic_DNA"/>
</dbReference>
<comment type="function">
    <text evidence="7">F(1)F(0) ATP synthase produces ATP from ADP in the presence of a proton or sodium gradient. F-type ATPases consist of two structural domains, F(1) containing the extramembraneous catalytic core and F(0) containing the membrane proton channel, linked together by a central stalk and a peripheral stalk. During catalysis, ATP synthesis in the catalytic domain of F(1) is coupled via a rotary mechanism of the central stalk subunits to proton translocation.</text>
</comment>
<dbReference type="AlphaFoldDB" id="A0A9X2JL50"/>
<evidence type="ECO:0000256" key="3">
    <source>
        <dbReference type="ARBA" id="ARBA00022781"/>
    </source>
</evidence>
<accession>A0A9X2JL50</accession>
<dbReference type="GO" id="GO:0005886">
    <property type="term" value="C:plasma membrane"/>
    <property type="evidence" value="ECO:0007669"/>
    <property type="project" value="UniProtKB-SubCell"/>
</dbReference>
<dbReference type="HAMAP" id="MF_01416">
    <property type="entry name" value="ATP_synth_delta_bact"/>
    <property type="match status" value="1"/>
</dbReference>
<evidence type="ECO:0000256" key="1">
    <source>
        <dbReference type="ARBA" id="ARBA00004370"/>
    </source>
</evidence>
<dbReference type="Pfam" id="PF00213">
    <property type="entry name" value="OSCP"/>
    <property type="match status" value="1"/>
</dbReference>
<dbReference type="SUPFAM" id="SSF47928">
    <property type="entry name" value="N-terminal domain of the delta subunit of the F1F0-ATP synthase"/>
    <property type="match status" value="1"/>
</dbReference>
<evidence type="ECO:0000313" key="9">
    <source>
        <dbReference type="Proteomes" id="UP001155241"/>
    </source>
</evidence>
<dbReference type="GO" id="GO:0045259">
    <property type="term" value="C:proton-transporting ATP synthase complex"/>
    <property type="evidence" value="ECO:0007669"/>
    <property type="project" value="UniProtKB-KW"/>
</dbReference>
<keyword evidence="6 7" id="KW-0066">ATP synthesis</keyword>
<evidence type="ECO:0000256" key="7">
    <source>
        <dbReference type="HAMAP-Rule" id="MF_01416"/>
    </source>
</evidence>
<gene>
    <name evidence="7 8" type="primary">atpH</name>
    <name evidence="8" type="ORF">NG895_30000</name>
</gene>
<sequence>MQPHTSTELTSAETVFDVDQEQLARTYAKAFLAATESMDQEGLLEELHSLVVDVLEKFPDFNFNLTSNFLSHEEREDLIDAVLGSRASAPVVNLLKILSRNGRPSMLRPVIRTIRKLHGEKLGRHEVRVYVPHELSSDLQEGLQQALQSRLGVTADFHFHLKPELIGGMVVQVGDTVFDGSVRMTLERARQKMVMQAIEAIETRPDSFFVDSDE</sequence>
<keyword evidence="7" id="KW-1003">Cell membrane</keyword>
<dbReference type="PANTHER" id="PTHR11910">
    <property type="entry name" value="ATP SYNTHASE DELTA CHAIN"/>
    <property type="match status" value="1"/>
</dbReference>
<comment type="subcellular location">
    <subcellularLocation>
        <location evidence="7">Cell membrane</location>
        <topology evidence="7">Peripheral membrane protein</topology>
    </subcellularLocation>
    <subcellularLocation>
        <location evidence="1">Membrane</location>
    </subcellularLocation>
</comment>
<name>A0A9X2JL50_9BACT</name>
<evidence type="ECO:0000313" key="8">
    <source>
        <dbReference type="EMBL" id="MCO6048149.1"/>
    </source>
</evidence>